<accession>A0A1G9U4R0</accession>
<name>A0A1G9U4R0_ALLAB</name>
<feature type="domain" description="HTH araC/xylS-type" evidence="4">
    <location>
        <begin position="169"/>
        <end position="269"/>
    </location>
</feature>
<keyword evidence="1" id="KW-0805">Transcription regulation</keyword>
<dbReference type="eggNOG" id="COG2207">
    <property type="taxonomic scope" value="Bacteria"/>
</dbReference>
<dbReference type="InterPro" id="IPR050204">
    <property type="entry name" value="AraC_XylS_family_regulators"/>
</dbReference>
<sequence>MVLPEDRSAFGWFRGMDGVGWEVVIPRNRPGYGGVELVGYQDHTGRGLDMRVLPEPGLTIVLVFGGELWLDPARPVAAGIASGVGVSSKRVLGRELSCVDIHLSPLAACSVLDGAVAELAGTVVGFEDLWGDKAHRLRAAVASADGWKERFDALRAVLGQELHANRSADPEVAFVWHALVASGGRRRIGDLAAETGWSRRRLWSRFTAQTGVTPKRAAMIVRLSAAINAITAGIPPAEVATRHGYADQSHLTRDLRELAGYTPASLHRAWDAVDYGGGTIVQDPIG</sequence>
<dbReference type="EMBL" id="LT629701">
    <property type="protein sequence ID" value="SDM54832.1"/>
    <property type="molecule type" value="Genomic_DNA"/>
</dbReference>
<dbReference type="Proteomes" id="UP000183376">
    <property type="component" value="Chromosome I"/>
</dbReference>
<evidence type="ECO:0000259" key="4">
    <source>
        <dbReference type="PROSITE" id="PS01124"/>
    </source>
</evidence>
<dbReference type="SMART" id="SM00342">
    <property type="entry name" value="HTH_ARAC"/>
    <property type="match status" value="1"/>
</dbReference>
<organism evidence="5 6">
    <name type="scientific">Allokutzneria albata</name>
    <name type="common">Kibdelosporangium albatum</name>
    <dbReference type="NCBI Taxonomy" id="211114"/>
    <lineage>
        <taxon>Bacteria</taxon>
        <taxon>Bacillati</taxon>
        <taxon>Actinomycetota</taxon>
        <taxon>Actinomycetes</taxon>
        <taxon>Pseudonocardiales</taxon>
        <taxon>Pseudonocardiaceae</taxon>
        <taxon>Allokutzneria</taxon>
    </lineage>
</organism>
<dbReference type="Gene3D" id="1.10.10.60">
    <property type="entry name" value="Homeodomain-like"/>
    <property type="match status" value="1"/>
</dbReference>
<evidence type="ECO:0000256" key="2">
    <source>
        <dbReference type="ARBA" id="ARBA00023125"/>
    </source>
</evidence>
<dbReference type="SUPFAM" id="SSF46689">
    <property type="entry name" value="Homeodomain-like"/>
    <property type="match status" value="1"/>
</dbReference>
<keyword evidence="6" id="KW-1185">Reference proteome</keyword>
<dbReference type="PANTHER" id="PTHR46796">
    <property type="entry name" value="HTH-TYPE TRANSCRIPTIONAL ACTIVATOR RHAS-RELATED"/>
    <property type="match status" value="1"/>
</dbReference>
<evidence type="ECO:0000256" key="3">
    <source>
        <dbReference type="ARBA" id="ARBA00023163"/>
    </source>
</evidence>
<dbReference type="GO" id="GO:0003700">
    <property type="term" value="F:DNA-binding transcription factor activity"/>
    <property type="evidence" value="ECO:0007669"/>
    <property type="project" value="InterPro"/>
</dbReference>
<dbReference type="PROSITE" id="PS01124">
    <property type="entry name" value="HTH_ARAC_FAMILY_2"/>
    <property type="match status" value="1"/>
</dbReference>
<reference evidence="5 6" key="1">
    <citation type="submission" date="2016-10" db="EMBL/GenBank/DDBJ databases">
        <authorList>
            <person name="de Groot N.N."/>
        </authorList>
    </citation>
    <scope>NUCLEOTIDE SEQUENCE [LARGE SCALE GENOMIC DNA]</scope>
    <source>
        <strain evidence="5 6">DSM 44149</strain>
    </source>
</reference>
<keyword evidence="2 5" id="KW-0238">DNA-binding</keyword>
<keyword evidence="3" id="KW-0804">Transcription</keyword>
<dbReference type="PANTHER" id="PTHR46796:SF15">
    <property type="entry name" value="BLL1074 PROTEIN"/>
    <property type="match status" value="1"/>
</dbReference>
<dbReference type="Pfam" id="PF12833">
    <property type="entry name" value="HTH_18"/>
    <property type="match status" value="1"/>
</dbReference>
<dbReference type="STRING" id="211114.SAMN04489726_2175"/>
<gene>
    <name evidence="5" type="ORF">SAMN04489726_2175</name>
</gene>
<dbReference type="InterPro" id="IPR018060">
    <property type="entry name" value="HTH_AraC"/>
</dbReference>
<proteinExistence type="predicted"/>
<dbReference type="AlphaFoldDB" id="A0A1G9U4R0"/>
<protein>
    <submittedName>
        <fullName evidence="5">AraC-type DNA-binding protein</fullName>
    </submittedName>
</protein>
<evidence type="ECO:0000256" key="1">
    <source>
        <dbReference type="ARBA" id="ARBA00023015"/>
    </source>
</evidence>
<evidence type="ECO:0000313" key="6">
    <source>
        <dbReference type="Proteomes" id="UP000183376"/>
    </source>
</evidence>
<evidence type="ECO:0000313" key="5">
    <source>
        <dbReference type="EMBL" id="SDM54832.1"/>
    </source>
</evidence>
<dbReference type="GO" id="GO:0043565">
    <property type="term" value="F:sequence-specific DNA binding"/>
    <property type="evidence" value="ECO:0007669"/>
    <property type="project" value="InterPro"/>
</dbReference>
<dbReference type="InterPro" id="IPR009057">
    <property type="entry name" value="Homeodomain-like_sf"/>
</dbReference>